<gene>
    <name evidence="4" type="ORF">NCTC10485_04278</name>
</gene>
<dbReference type="InterPro" id="IPR001647">
    <property type="entry name" value="HTH_TetR"/>
</dbReference>
<dbReference type="Pfam" id="PF00440">
    <property type="entry name" value="TetR_N"/>
    <property type="match status" value="1"/>
</dbReference>
<dbReference type="InterPro" id="IPR036271">
    <property type="entry name" value="Tet_transcr_reg_TetR-rel_C_sf"/>
</dbReference>
<name>A0A3S4RK21_MYCCI</name>
<sequence length="191" mass="20509">MRREELLDAAERAIRTGGPRVGLREVADQAGYARSVVYAIFPNRAALFAALSGRHAAAILTTVAARVPEDASERQRLSTFIDAVCEWVEDEPNLYRALGAQPLAGEQADGLFDQLAAITEQMLVANLAAQQSDPAAAAPWAHAMIGAVAVASAWWQRTGTMSRPELVEHLTVMCWEGGARLPLYAAAKSNP</sequence>
<evidence type="ECO:0000313" key="4">
    <source>
        <dbReference type="EMBL" id="VEG49964.1"/>
    </source>
</evidence>
<evidence type="ECO:0000256" key="1">
    <source>
        <dbReference type="ARBA" id="ARBA00023125"/>
    </source>
</evidence>
<dbReference type="SUPFAM" id="SSF48498">
    <property type="entry name" value="Tetracyclin repressor-like, C-terminal domain"/>
    <property type="match status" value="1"/>
</dbReference>
<dbReference type="InterPro" id="IPR050109">
    <property type="entry name" value="HTH-type_TetR-like_transc_reg"/>
</dbReference>
<evidence type="ECO:0000259" key="3">
    <source>
        <dbReference type="PROSITE" id="PS50977"/>
    </source>
</evidence>
<feature type="DNA-binding region" description="H-T-H motif" evidence="2">
    <location>
        <begin position="22"/>
        <end position="41"/>
    </location>
</feature>
<reference evidence="4 5" key="1">
    <citation type="submission" date="2018-12" db="EMBL/GenBank/DDBJ databases">
        <authorList>
            <consortium name="Pathogen Informatics"/>
        </authorList>
    </citation>
    <scope>NUCLEOTIDE SEQUENCE [LARGE SCALE GENOMIC DNA]</scope>
    <source>
        <strain evidence="4 5">NCTC10485</strain>
    </source>
</reference>
<dbReference type="InterPro" id="IPR045823">
    <property type="entry name" value="TetR_C_32"/>
</dbReference>
<dbReference type="Gene3D" id="1.10.357.10">
    <property type="entry name" value="Tetracycline Repressor, domain 2"/>
    <property type="match status" value="1"/>
</dbReference>
<organism evidence="4 5">
    <name type="scientific">Mycolicibacterium chitae</name>
    <name type="common">Mycobacterium chitae</name>
    <dbReference type="NCBI Taxonomy" id="1792"/>
    <lineage>
        <taxon>Bacteria</taxon>
        <taxon>Bacillati</taxon>
        <taxon>Actinomycetota</taxon>
        <taxon>Actinomycetes</taxon>
        <taxon>Mycobacteriales</taxon>
        <taxon>Mycobacteriaceae</taxon>
        <taxon>Mycolicibacterium</taxon>
    </lineage>
</organism>
<keyword evidence="1 2" id="KW-0238">DNA-binding</keyword>
<dbReference type="GO" id="GO:0000976">
    <property type="term" value="F:transcription cis-regulatory region binding"/>
    <property type="evidence" value="ECO:0007669"/>
    <property type="project" value="TreeGrafter"/>
</dbReference>
<dbReference type="AlphaFoldDB" id="A0A3S4RK21"/>
<accession>A0A3S4RK21</accession>
<dbReference type="GO" id="GO:0003700">
    <property type="term" value="F:DNA-binding transcription factor activity"/>
    <property type="evidence" value="ECO:0007669"/>
    <property type="project" value="TreeGrafter"/>
</dbReference>
<dbReference type="PROSITE" id="PS50977">
    <property type="entry name" value="HTH_TETR_2"/>
    <property type="match status" value="1"/>
</dbReference>
<dbReference type="Pfam" id="PF19344">
    <property type="entry name" value="TetR_C_32"/>
    <property type="match status" value="1"/>
</dbReference>
<proteinExistence type="predicted"/>
<dbReference type="Proteomes" id="UP000282551">
    <property type="component" value="Chromosome"/>
</dbReference>
<keyword evidence="5" id="KW-1185">Reference proteome</keyword>
<feature type="domain" description="HTH tetR-type" evidence="3">
    <location>
        <begin position="1"/>
        <end position="59"/>
    </location>
</feature>
<dbReference type="PANTHER" id="PTHR30055">
    <property type="entry name" value="HTH-TYPE TRANSCRIPTIONAL REGULATOR RUTR"/>
    <property type="match status" value="1"/>
</dbReference>
<dbReference type="EMBL" id="LR134355">
    <property type="protein sequence ID" value="VEG49964.1"/>
    <property type="molecule type" value="Genomic_DNA"/>
</dbReference>
<dbReference type="InterPro" id="IPR009057">
    <property type="entry name" value="Homeodomain-like_sf"/>
</dbReference>
<dbReference type="SUPFAM" id="SSF46689">
    <property type="entry name" value="Homeodomain-like"/>
    <property type="match status" value="1"/>
</dbReference>
<protein>
    <submittedName>
        <fullName evidence="4">TetR family transcriptional regulator</fullName>
    </submittedName>
</protein>
<evidence type="ECO:0000256" key="2">
    <source>
        <dbReference type="PROSITE-ProRule" id="PRU00335"/>
    </source>
</evidence>
<dbReference type="PANTHER" id="PTHR30055:SF226">
    <property type="entry name" value="HTH-TYPE TRANSCRIPTIONAL REGULATOR PKSA"/>
    <property type="match status" value="1"/>
</dbReference>
<evidence type="ECO:0000313" key="5">
    <source>
        <dbReference type="Proteomes" id="UP000282551"/>
    </source>
</evidence>